<evidence type="ECO:0000313" key="1">
    <source>
        <dbReference type="EMBL" id="KAJ9123459.1"/>
    </source>
</evidence>
<protein>
    <submittedName>
        <fullName evidence="1">Uncharacterized protein</fullName>
    </submittedName>
</protein>
<dbReference type="Proteomes" id="UP001234202">
    <property type="component" value="Unassembled WGS sequence"/>
</dbReference>
<name>A0ACC2XHF0_9TREE</name>
<evidence type="ECO:0000313" key="2">
    <source>
        <dbReference type="Proteomes" id="UP001234202"/>
    </source>
</evidence>
<dbReference type="EMBL" id="JASBWV010000012">
    <property type="protein sequence ID" value="KAJ9123459.1"/>
    <property type="molecule type" value="Genomic_DNA"/>
</dbReference>
<accession>A0ACC2XHF0</accession>
<gene>
    <name evidence="1" type="ORF">QFC24_003673</name>
</gene>
<keyword evidence="2" id="KW-1185">Reference proteome</keyword>
<reference evidence="1" key="1">
    <citation type="submission" date="2023-04" db="EMBL/GenBank/DDBJ databases">
        <title>Draft Genome sequencing of Naganishia species isolated from polar environments using Oxford Nanopore Technology.</title>
        <authorList>
            <person name="Leo P."/>
            <person name="Venkateswaran K."/>
        </authorList>
    </citation>
    <scope>NUCLEOTIDE SEQUENCE</scope>
    <source>
        <strain evidence="1">DBVPG 5303</strain>
    </source>
</reference>
<organism evidence="1 2">
    <name type="scientific">Naganishia onofrii</name>
    <dbReference type="NCBI Taxonomy" id="1851511"/>
    <lineage>
        <taxon>Eukaryota</taxon>
        <taxon>Fungi</taxon>
        <taxon>Dikarya</taxon>
        <taxon>Basidiomycota</taxon>
        <taxon>Agaricomycotina</taxon>
        <taxon>Tremellomycetes</taxon>
        <taxon>Filobasidiales</taxon>
        <taxon>Filobasidiaceae</taxon>
        <taxon>Naganishia</taxon>
    </lineage>
</organism>
<comment type="caution">
    <text evidence="1">The sequence shown here is derived from an EMBL/GenBank/DDBJ whole genome shotgun (WGS) entry which is preliminary data.</text>
</comment>
<sequence length="87" mass="9771">MGSKQALRDDELRSARGAPALDDAVRRMENLGATIFDPVNLPKIKEFKEKGCDDLWTAIKVTLKEDLTEYLGGLKSTEVHNLRDIIE</sequence>
<proteinExistence type="predicted"/>